<proteinExistence type="predicted"/>
<organism evidence="1 2">
    <name type="scientific">Mollisia scopiformis</name>
    <name type="common">Conifer needle endophyte fungus</name>
    <name type="synonym">Phialocephala scopiformis</name>
    <dbReference type="NCBI Taxonomy" id="149040"/>
    <lineage>
        <taxon>Eukaryota</taxon>
        <taxon>Fungi</taxon>
        <taxon>Dikarya</taxon>
        <taxon>Ascomycota</taxon>
        <taxon>Pezizomycotina</taxon>
        <taxon>Leotiomycetes</taxon>
        <taxon>Helotiales</taxon>
        <taxon>Mollisiaceae</taxon>
        <taxon>Mollisia</taxon>
    </lineage>
</organism>
<dbReference type="KEGG" id="psco:LY89DRAFT_312617"/>
<dbReference type="RefSeq" id="XP_018077216.1">
    <property type="nucleotide sequence ID" value="XM_018206642.1"/>
</dbReference>
<dbReference type="InParanoid" id="A0A194XRT4"/>
<dbReference type="OrthoDB" id="62952at2759"/>
<dbReference type="GeneID" id="28816368"/>
<evidence type="ECO:0000313" key="2">
    <source>
        <dbReference type="Proteomes" id="UP000070700"/>
    </source>
</evidence>
<keyword evidence="2" id="KW-1185">Reference proteome</keyword>
<reference evidence="1 2" key="1">
    <citation type="submission" date="2015-10" db="EMBL/GenBank/DDBJ databases">
        <title>Full genome of DAOMC 229536 Phialocephala scopiformis, a fungal endophyte of spruce producing the potent anti-insectan compound rugulosin.</title>
        <authorList>
            <consortium name="DOE Joint Genome Institute"/>
            <person name="Walker A.K."/>
            <person name="Frasz S.L."/>
            <person name="Seifert K.A."/>
            <person name="Miller J.D."/>
            <person name="Mondo S.J."/>
            <person name="Labutti K."/>
            <person name="Lipzen A."/>
            <person name="Dockter R."/>
            <person name="Kennedy M."/>
            <person name="Grigoriev I.V."/>
            <person name="Spatafora J.W."/>
        </authorList>
    </citation>
    <scope>NUCLEOTIDE SEQUENCE [LARGE SCALE GENOMIC DNA]</scope>
    <source>
        <strain evidence="1 2">CBS 120377</strain>
    </source>
</reference>
<protein>
    <submittedName>
        <fullName evidence="1">Uncharacterized protein</fullName>
    </submittedName>
</protein>
<name>A0A194XRT4_MOLSC</name>
<dbReference type="EMBL" id="KQ947406">
    <property type="protein sequence ID" value="KUJ22861.1"/>
    <property type="molecule type" value="Genomic_DNA"/>
</dbReference>
<accession>A0A194XRT4</accession>
<dbReference type="Proteomes" id="UP000070700">
    <property type="component" value="Unassembled WGS sequence"/>
</dbReference>
<sequence length="214" mass="25144">MELPIEMRFRVYDYIMTFDNLLSYGSLVKLALRSTSGLQLRGTCQDIYNETKTIFWRNKFCIADLGKSFKMGLSELLDNLREVTWDWHALKILDPQTLIALGLCKQLKVFHLRVTRSVVFGGDHLFDRRQYTYQDEPLAAKFSRSNGFDELLQLRGLETITVENHDHYKFWVKDKYLSNAELKAFETFLASKLTLPKKPPVCRYHILRFCALRC</sequence>
<evidence type="ECO:0000313" key="1">
    <source>
        <dbReference type="EMBL" id="KUJ22861.1"/>
    </source>
</evidence>
<dbReference type="AlphaFoldDB" id="A0A194XRT4"/>
<gene>
    <name evidence="1" type="ORF">LY89DRAFT_312617</name>
</gene>